<feature type="coiled-coil region" evidence="4">
    <location>
        <begin position="298"/>
        <end position="358"/>
    </location>
</feature>
<feature type="domain" description="AIG1-type G" evidence="6">
    <location>
        <begin position="19"/>
        <end position="219"/>
    </location>
</feature>
<dbReference type="GO" id="GO:0005525">
    <property type="term" value="F:GTP binding"/>
    <property type="evidence" value="ECO:0007669"/>
    <property type="project" value="UniProtKB-KW"/>
</dbReference>
<accession>A0AA88P1B8</accession>
<organism evidence="7 8">
    <name type="scientific">Tachysurus vachellii</name>
    <name type="common">Darkbarbel catfish</name>
    <name type="synonym">Pelteobagrus vachellii</name>
    <dbReference type="NCBI Taxonomy" id="175792"/>
    <lineage>
        <taxon>Eukaryota</taxon>
        <taxon>Metazoa</taxon>
        <taxon>Chordata</taxon>
        <taxon>Craniata</taxon>
        <taxon>Vertebrata</taxon>
        <taxon>Euteleostomi</taxon>
        <taxon>Actinopterygii</taxon>
        <taxon>Neopterygii</taxon>
        <taxon>Teleostei</taxon>
        <taxon>Ostariophysi</taxon>
        <taxon>Siluriformes</taxon>
        <taxon>Bagridae</taxon>
        <taxon>Tachysurus</taxon>
    </lineage>
</organism>
<evidence type="ECO:0000256" key="1">
    <source>
        <dbReference type="ARBA" id="ARBA00008535"/>
    </source>
</evidence>
<feature type="transmembrane region" description="Helical" evidence="5">
    <location>
        <begin position="368"/>
        <end position="394"/>
    </location>
</feature>
<dbReference type="InterPro" id="IPR045058">
    <property type="entry name" value="GIMA/IAN/Toc"/>
</dbReference>
<feature type="coiled-coil region" evidence="4">
    <location>
        <begin position="184"/>
        <end position="269"/>
    </location>
</feature>
<proteinExistence type="inferred from homology"/>
<dbReference type="InterPro" id="IPR006703">
    <property type="entry name" value="G_AIG1"/>
</dbReference>
<evidence type="ECO:0000313" key="8">
    <source>
        <dbReference type="Proteomes" id="UP001187315"/>
    </source>
</evidence>
<dbReference type="InterPro" id="IPR027417">
    <property type="entry name" value="P-loop_NTPase"/>
</dbReference>
<gene>
    <name evidence="7" type="ORF">Q7C36_000189</name>
</gene>
<keyword evidence="2" id="KW-0547">Nucleotide-binding</keyword>
<dbReference type="PROSITE" id="PS51720">
    <property type="entry name" value="G_AIG1"/>
    <property type="match status" value="1"/>
</dbReference>
<dbReference type="SUPFAM" id="SSF52540">
    <property type="entry name" value="P-loop containing nucleoside triphosphate hydrolases"/>
    <property type="match status" value="1"/>
</dbReference>
<dbReference type="Pfam" id="PF04548">
    <property type="entry name" value="AIG1"/>
    <property type="match status" value="1"/>
</dbReference>
<evidence type="ECO:0000256" key="5">
    <source>
        <dbReference type="SAM" id="Phobius"/>
    </source>
</evidence>
<evidence type="ECO:0000259" key="6">
    <source>
        <dbReference type="PROSITE" id="PS51720"/>
    </source>
</evidence>
<keyword evidence="5" id="KW-0472">Membrane</keyword>
<dbReference type="CDD" id="cd01852">
    <property type="entry name" value="AIG1"/>
    <property type="match status" value="1"/>
</dbReference>
<evidence type="ECO:0000313" key="7">
    <source>
        <dbReference type="EMBL" id="KAK2868318.1"/>
    </source>
</evidence>
<evidence type="ECO:0000256" key="4">
    <source>
        <dbReference type="SAM" id="Coils"/>
    </source>
</evidence>
<name>A0AA88P1B8_TACVA</name>
<dbReference type="AlphaFoldDB" id="A0AA88P1B8"/>
<reference evidence="7" key="1">
    <citation type="submission" date="2023-08" db="EMBL/GenBank/DDBJ databases">
        <title>Pelteobagrus vachellii genome.</title>
        <authorList>
            <person name="Liu H."/>
        </authorList>
    </citation>
    <scope>NUCLEOTIDE SEQUENCE</scope>
    <source>
        <strain evidence="7">PRFRI_2022a</strain>
        <tissue evidence="7">Muscle</tissue>
    </source>
</reference>
<evidence type="ECO:0000256" key="3">
    <source>
        <dbReference type="ARBA" id="ARBA00023134"/>
    </source>
</evidence>
<dbReference type="PANTHER" id="PTHR10903:SF182">
    <property type="entry name" value="GTPASE IMAP FAMILY MEMBER 4"/>
    <property type="match status" value="1"/>
</dbReference>
<keyword evidence="3" id="KW-0342">GTP-binding</keyword>
<keyword evidence="8" id="KW-1185">Reference proteome</keyword>
<dbReference type="Gene3D" id="3.40.50.300">
    <property type="entry name" value="P-loop containing nucleotide triphosphate hydrolases"/>
    <property type="match status" value="1"/>
</dbReference>
<comment type="caution">
    <text evidence="7">The sequence shown here is derived from an EMBL/GenBank/DDBJ whole genome shotgun (WGS) entry which is preliminary data.</text>
</comment>
<dbReference type="FunFam" id="3.40.50.300:FF:000366">
    <property type="entry name" value="GTPase, IMAP family member 2"/>
    <property type="match status" value="1"/>
</dbReference>
<keyword evidence="5" id="KW-1133">Transmembrane helix</keyword>
<evidence type="ECO:0000256" key="2">
    <source>
        <dbReference type="ARBA" id="ARBA00022741"/>
    </source>
</evidence>
<comment type="similarity">
    <text evidence="1">Belongs to the TRAFAC class TrmE-Era-EngA-EngB-Septin-like GTPase superfamily. AIG1/Toc34/Toc159-like paraseptin GTPase family. IAN subfamily.</text>
</comment>
<dbReference type="PANTHER" id="PTHR10903">
    <property type="entry name" value="GTPASE, IMAP FAMILY MEMBER-RELATED"/>
    <property type="match status" value="1"/>
</dbReference>
<sequence>MKRSQFRNSSSHRDIQSPVTQLRLVLLGRTGSGKSATGNTILDKECFPSKLSMSSVTNQCQKECGVVDGRSLAVIDTPGWFDTDVQQNEVTDEVLRCLLMCSPGPHAFLLNIQIARFTEEQQKTVDMIEKVFKGNFSDHTIIIFTRADELEGETIENFIRSQDQRIQDLIARFGGRYLAFNNKTREKQDQVKQLLRKLDELLEQNEYRHFTNQDTEVVERALTMWEQKKQEKLDEAIKKAKQEVQQMALRKTSDNNKALEVEKQAIERRRSHIQGIILRLTAQIKEESENLYEDPHRLQLLQESLENAKISLRNLEKQKELRIKESEEKIKEVEIWMKEEEQRREQEEREKALNEEEKWYYNETYITILKYLIIFLGGSGVGSGALFLLAPALFMTAAPVGIVAELTALFGPQVAAAIMAAATKAAPLISAAANVAPMVTSLCSIQ</sequence>
<dbReference type="Proteomes" id="UP001187315">
    <property type="component" value="Unassembled WGS sequence"/>
</dbReference>
<protein>
    <recommendedName>
        <fullName evidence="6">AIG1-type G domain-containing protein</fullName>
    </recommendedName>
</protein>
<keyword evidence="5" id="KW-0812">Transmembrane</keyword>
<dbReference type="EMBL" id="JAVHJS010000001">
    <property type="protein sequence ID" value="KAK2868318.1"/>
    <property type="molecule type" value="Genomic_DNA"/>
</dbReference>
<keyword evidence="4" id="KW-0175">Coiled coil</keyword>